<dbReference type="SMART" id="SM00257">
    <property type="entry name" value="LysM"/>
    <property type="match status" value="1"/>
</dbReference>
<dbReference type="CDD" id="cd00118">
    <property type="entry name" value="LysM"/>
    <property type="match status" value="1"/>
</dbReference>
<keyword evidence="3" id="KW-1185">Reference proteome</keyword>
<protein>
    <submittedName>
        <fullName evidence="2">Peptidoglycan-binding protein</fullName>
    </submittedName>
</protein>
<dbReference type="Gene3D" id="3.10.350.10">
    <property type="entry name" value="LysM domain"/>
    <property type="match status" value="1"/>
</dbReference>
<evidence type="ECO:0000313" key="2">
    <source>
        <dbReference type="EMBL" id="OAD39218.1"/>
    </source>
</evidence>
<proteinExistence type="predicted"/>
<dbReference type="PROSITE" id="PS51782">
    <property type="entry name" value="LYSM"/>
    <property type="match status" value="1"/>
</dbReference>
<dbReference type="RefSeq" id="WP_082877177.1">
    <property type="nucleotide sequence ID" value="NZ_CP017476.1"/>
</dbReference>
<dbReference type="InterPro" id="IPR052196">
    <property type="entry name" value="Bact_Kbp"/>
</dbReference>
<dbReference type="PANTHER" id="PTHR34700">
    <property type="entry name" value="POTASSIUM BINDING PROTEIN KBP"/>
    <property type="match status" value="1"/>
</dbReference>
<sequence length="451" mass="49223">MPLNLISSTRSSISLRSLTGGALLLGLLASSSVWAQTYPITEGQRARASAVAQAGVPLSELAANAPSSYKVVRGDTLWRISGLFLKSPWRWPELWGMNLEEIKNPHRIYPGQELFLDISNGRARLTTSRPGGIETIRVSPRTRSESVSESAIPPVDMQQIEAFLAEPLIVDEKTYVRAPRIVATPENRVLLSVGDRAYARSTYGSSVDGLIEPLSTAPGKPRKYRVFRDATALKDPSTGEVLAYEAQYIGKANIVRSEEMRQIEKAPEPAETMKAPAREDVYKAQFDNTSSNVERVQVKEAAPSKASEAPGQELIPASLDITAAKEEIRVGDRLLPEPPREFSNYVPAAAPADMSGQIVSVYGDAVHYAAQNQVVSINRGASQGITNGQVFALLRDSNTIVDKTDESRPTIRLPGERNGLMMVFRTFDRVSYAVVLQISDGVKVGDRFVSP</sequence>
<name>A0ABX2U086_9BURK</name>
<dbReference type="Proteomes" id="UP000185657">
    <property type="component" value="Unassembled WGS sequence"/>
</dbReference>
<evidence type="ECO:0000313" key="3">
    <source>
        <dbReference type="Proteomes" id="UP000185657"/>
    </source>
</evidence>
<evidence type="ECO:0000259" key="1">
    <source>
        <dbReference type="PROSITE" id="PS51782"/>
    </source>
</evidence>
<feature type="domain" description="LysM" evidence="1">
    <location>
        <begin position="67"/>
        <end position="116"/>
    </location>
</feature>
<dbReference type="SUPFAM" id="SSF54106">
    <property type="entry name" value="LysM domain"/>
    <property type="match status" value="1"/>
</dbReference>
<dbReference type="InterPro" id="IPR036779">
    <property type="entry name" value="LysM_dom_sf"/>
</dbReference>
<comment type="caution">
    <text evidence="2">The sequence shown here is derived from an EMBL/GenBank/DDBJ whole genome shotgun (WGS) entry which is preliminary data.</text>
</comment>
<dbReference type="Pfam" id="PF01476">
    <property type="entry name" value="LysM"/>
    <property type="match status" value="1"/>
</dbReference>
<dbReference type="PANTHER" id="PTHR34700:SF4">
    <property type="entry name" value="PHAGE-LIKE ELEMENT PBSX PROTEIN XKDP"/>
    <property type="match status" value="1"/>
</dbReference>
<dbReference type="InterPro" id="IPR018392">
    <property type="entry name" value="LysM"/>
</dbReference>
<gene>
    <name evidence="2" type="ORF">LPB72_21670</name>
</gene>
<dbReference type="EMBL" id="LVWD01000043">
    <property type="protein sequence ID" value="OAD39218.1"/>
    <property type="molecule type" value="Genomic_DNA"/>
</dbReference>
<reference evidence="2 3" key="1">
    <citation type="submission" date="2016-02" db="EMBL/GenBank/DDBJ databases">
        <title>Draft genome sequence of Hydrogenophaga sp. LPB0072.</title>
        <authorList>
            <person name="Shin S.-K."/>
            <person name="Yi H."/>
        </authorList>
    </citation>
    <scope>NUCLEOTIDE SEQUENCE [LARGE SCALE GENOMIC DNA]</scope>
    <source>
        <strain evidence="2 3">LPB0072</strain>
    </source>
</reference>
<accession>A0ABX2U086</accession>
<organism evidence="2 3">
    <name type="scientific">Hydrogenophaga crassostreae</name>
    <dbReference type="NCBI Taxonomy" id="1763535"/>
    <lineage>
        <taxon>Bacteria</taxon>
        <taxon>Pseudomonadati</taxon>
        <taxon>Pseudomonadota</taxon>
        <taxon>Betaproteobacteria</taxon>
        <taxon>Burkholderiales</taxon>
        <taxon>Comamonadaceae</taxon>
        <taxon>Hydrogenophaga</taxon>
    </lineage>
</organism>